<dbReference type="Proteomes" id="UP000050488">
    <property type="component" value="Unassembled WGS sequence"/>
</dbReference>
<proteinExistence type="predicted"/>
<comment type="caution">
    <text evidence="1">The sequence shown here is derived from an EMBL/GenBank/DDBJ whole genome shotgun (WGS) entry which is preliminary data.</text>
</comment>
<dbReference type="PATRIC" id="fig|1544413.3.peg.1200"/>
<dbReference type="InterPro" id="IPR027417">
    <property type="entry name" value="P-loop_NTPase"/>
</dbReference>
<dbReference type="SUPFAM" id="SSF52540">
    <property type="entry name" value="P-loop containing nucleoside triphosphate hydrolases"/>
    <property type="match status" value="1"/>
</dbReference>
<evidence type="ECO:0000313" key="2">
    <source>
        <dbReference type="Proteomes" id="UP000050488"/>
    </source>
</evidence>
<keyword evidence="2" id="KW-1185">Reference proteome</keyword>
<gene>
    <name evidence="1" type="ORF">Clow_01191</name>
</gene>
<sequence>MIRTWLIDGPSGSGKTTYATALGERLGHRVVHLDEFYPGWAGLAAASTIVAEQVLHPHNPGYYRWDWENDRVGQWVPLDAGEPLIIEGAGALTRQSLEAARRRGPVRTVLIDAPAPLRRARALARDPYYEPWWEMWARQEREHFAKIAGLEVDERIDGRGEG</sequence>
<dbReference type="AlphaFoldDB" id="A0A0Q0UEI5"/>
<name>A0A0Q0UEI5_9CORY</name>
<dbReference type="NCBIfam" id="NF005115">
    <property type="entry name" value="PRK06547.1"/>
    <property type="match status" value="1"/>
</dbReference>
<protein>
    <submittedName>
        <fullName evidence="1">Uncharacterized protein</fullName>
    </submittedName>
</protein>
<dbReference type="RefSeq" id="WP_055177669.1">
    <property type="nucleotide sequence ID" value="NZ_JAUSQY010000001.1"/>
</dbReference>
<reference evidence="1 2" key="1">
    <citation type="submission" date="2015-10" db="EMBL/GenBank/DDBJ databases">
        <title>Corynebacteirum lowii and Corynebacterium oculi species nova, derived from human clinical disease and and emended description of Corynebacterium mastiditis.</title>
        <authorList>
            <person name="Bernard K."/>
            <person name="Pacheco A.L."/>
            <person name="Mcdougall C."/>
            <person name="Burtx T."/>
            <person name="Weibe D."/>
            <person name="Tyler S."/>
            <person name="Olson A.B."/>
            <person name="Cnockaert M."/>
            <person name="Eguchi H."/>
            <person name="Kuwahara T."/>
            <person name="Nakayama-Imaohji H."/>
            <person name="Boudewijins M."/>
            <person name="Van Hoecke F."/>
            <person name="Bernier A.-M."/>
            <person name="Vandamme P."/>
        </authorList>
    </citation>
    <scope>NUCLEOTIDE SEQUENCE [LARGE SCALE GENOMIC DNA]</scope>
    <source>
        <strain evidence="1 2">NML 130206</strain>
    </source>
</reference>
<organism evidence="1 2">
    <name type="scientific">Corynebacterium lowii</name>
    <dbReference type="NCBI Taxonomy" id="1544413"/>
    <lineage>
        <taxon>Bacteria</taxon>
        <taxon>Bacillati</taxon>
        <taxon>Actinomycetota</taxon>
        <taxon>Actinomycetes</taxon>
        <taxon>Mycobacteriales</taxon>
        <taxon>Corynebacteriaceae</taxon>
        <taxon>Corynebacterium</taxon>
    </lineage>
</organism>
<evidence type="ECO:0000313" key="1">
    <source>
        <dbReference type="EMBL" id="KQB86272.1"/>
    </source>
</evidence>
<dbReference type="EMBL" id="LKEV01000003">
    <property type="protein sequence ID" value="KQB86272.1"/>
    <property type="molecule type" value="Genomic_DNA"/>
</dbReference>
<accession>A0A0Q0UEI5</accession>
<dbReference type="STRING" id="1544413.Clow_01191"/>
<dbReference type="Gene3D" id="3.40.50.300">
    <property type="entry name" value="P-loop containing nucleotide triphosphate hydrolases"/>
    <property type="match status" value="1"/>
</dbReference>